<gene>
    <name evidence="8" type="ORF">N7532_008024</name>
</gene>
<evidence type="ECO:0000259" key="7">
    <source>
        <dbReference type="PROSITE" id="PS50048"/>
    </source>
</evidence>
<dbReference type="GO" id="GO:0003677">
    <property type="term" value="F:DNA binding"/>
    <property type="evidence" value="ECO:0007669"/>
    <property type="project" value="UniProtKB-KW"/>
</dbReference>
<dbReference type="RefSeq" id="XP_056471322.1">
    <property type="nucleotide sequence ID" value="XM_056620516.1"/>
</dbReference>
<evidence type="ECO:0000256" key="2">
    <source>
        <dbReference type="ARBA" id="ARBA00022833"/>
    </source>
</evidence>
<name>A0A9W9K1G8_9EURO</name>
<evidence type="ECO:0000256" key="4">
    <source>
        <dbReference type="ARBA" id="ARBA00023125"/>
    </source>
</evidence>
<dbReference type="OrthoDB" id="3145928at2759"/>
<dbReference type="Gene3D" id="4.10.240.10">
    <property type="entry name" value="Zn(2)-C6 fungal-type DNA-binding domain"/>
    <property type="match status" value="1"/>
</dbReference>
<evidence type="ECO:0000256" key="1">
    <source>
        <dbReference type="ARBA" id="ARBA00022723"/>
    </source>
</evidence>
<proteinExistence type="predicted"/>
<evidence type="ECO:0000313" key="9">
    <source>
        <dbReference type="Proteomes" id="UP001149074"/>
    </source>
</evidence>
<dbReference type="InterPro" id="IPR036864">
    <property type="entry name" value="Zn2-C6_fun-type_DNA-bd_sf"/>
</dbReference>
<keyword evidence="5" id="KW-0804">Transcription</keyword>
<dbReference type="PANTHER" id="PTHR36206">
    <property type="entry name" value="ASPERCRYPTIN BIOSYNTHESIS CLUSTER-SPECIFIC TRANSCRIPTION REGULATOR ATNN-RELATED"/>
    <property type="match status" value="1"/>
</dbReference>
<reference evidence="8" key="1">
    <citation type="submission" date="2022-11" db="EMBL/GenBank/DDBJ databases">
        <authorList>
            <person name="Petersen C."/>
        </authorList>
    </citation>
    <scope>NUCLEOTIDE SEQUENCE</scope>
    <source>
        <strain evidence="8">IBT 30761</strain>
    </source>
</reference>
<keyword evidence="6" id="KW-0539">Nucleus</keyword>
<evidence type="ECO:0000256" key="3">
    <source>
        <dbReference type="ARBA" id="ARBA00023015"/>
    </source>
</evidence>
<comment type="caution">
    <text evidence="8">The sequence shown here is derived from an EMBL/GenBank/DDBJ whole genome shotgun (WGS) entry which is preliminary data.</text>
</comment>
<evidence type="ECO:0000256" key="6">
    <source>
        <dbReference type="ARBA" id="ARBA00023242"/>
    </source>
</evidence>
<keyword evidence="1" id="KW-0479">Metal-binding</keyword>
<feature type="domain" description="Zn(2)-C6 fungal-type" evidence="7">
    <location>
        <begin position="19"/>
        <end position="49"/>
    </location>
</feature>
<keyword evidence="3" id="KW-0805">Transcription regulation</keyword>
<keyword evidence="2" id="KW-0862">Zinc</keyword>
<evidence type="ECO:0000256" key="5">
    <source>
        <dbReference type="ARBA" id="ARBA00023163"/>
    </source>
</evidence>
<dbReference type="EMBL" id="JAPQKI010000009">
    <property type="protein sequence ID" value="KAJ5089340.1"/>
    <property type="molecule type" value="Genomic_DNA"/>
</dbReference>
<accession>A0A9W9K1G8</accession>
<evidence type="ECO:0000313" key="8">
    <source>
        <dbReference type="EMBL" id="KAJ5089340.1"/>
    </source>
</evidence>
<dbReference type="InterPro" id="IPR052360">
    <property type="entry name" value="Transcr_Regulatory_Proteins"/>
</dbReference>
<dbReference type="Proteomes" id="UP001149074">
    <property type="component" value="Unassembled WGS sequence"/>
</dbReference>
<dbReference type="SMART" id="SM00066">
    <property type="entry name" value="GAL4"/>
    <property type="match status" value="1"/>
</dbReference>
<keyword evidence="9" id="KW-1185">Reference proteome</keyword>
<dbReference type="CDD" id="cd00067">
    <property type="entry name" value="GAL4"/>
    <property type="match status" value="1"/>
</dbReference>
<dbReference type="GO" id="GO:0000981">
    <property type="term" value="F:DNA-binding transcription factor activity, RNA polymerase II-specific"/>
    <property type="evidence" value="ECO:0007669"/>
    <property type="project" value="InterPro"/>
</dbReference>
<dbReference type="PANTHER" id="PTHR36206:SF14">
    <property type="entry name" value="ZN(2)-C6 FUNGAL-TYPE DOMAIN-CONTAINING PROTEIN-RELATED"/>
    <property type="match status" value="1"/>
</dbReference>
<organism evidence="8 9">
    <name type="scientific">Penicillium argentinense</name>
    <dbReference type="NCBI Taxonomy" id="1131581"/>
    <lineage>
        <taxon>Eukaryota</taxon>
        <taxon>Fungi</taxon>
        <taxon>Dikarya</taxon>
        <taxon>Ascomycota</taxon>
        <taxon>Pezizomycotina</taxon>
        <taxon>Eurotiomycetes</taxon>
        <taxon>Eurotiomycetidae</taxon>
        <taxon>Eurotiales</taxon>
        <taxon>Aspergillaceae</taxon>
        <taxon>Penicillium</taxon>
    </lineage>
</organism>
<dbReference type="GO" id="GO:0008270">
    <property type="term" value="F:zinc ion binding"/>
    <property type="evidence" value="ECO:0007669"/>
    <property type="project" value="InterPro"/>
</dbReference>
<dbReference type="AlphaFoldDB" id="A0A9W9K1G8"/>
<dbReference type="Pfam" id="PF00172">
    <property type="entry name" value="Zn_clus"/>
    <property type="match status" value="1"/>
</dbReference>
<keyword evidence="4" id="KW-0238">DNA-binding</keyword>
<dbReference type="PROSITE" id="PS50048">
    <property type="entry name" value="ZN2_CY6_FUNGAL_2"/>
    <property type="match status" value="1"/>
</dbReference>
<sequence>MGTEIPTSRRIGAPKSRTGCKTCKIRKVKCGEEKPSCLRCSTTGRKCDYEDETPSTGPFTPSALIPSDMLSLSPNSGRRERRAFEYYFQYASTQLASGMSIDFWTTVVPQICRSEPAVWDAMIAISALFEYPDQCLDFTYLRNQRQQPRSLTQVQQEALVWYSRSISSIQSQFDRRGADPYIALISCILFICIETMQGRVEEALQLYRQGVSLVFDLRAQVGHGRVSASKAALLEETIIPLFLRLGAISLTISGVQANGLYRPAEIEELSAFQSVDAARLSITVLSTEAQLLEREAQEHLTAVGGDSAASKDMIYRQQSLLNKLTCWHRAYINMCHGVYPGSSVPLNAEPVLLTYYAASFIYVSECLTQRELVYDYHIERFRTIVEQAVLALAATAGPTSAQPPFTFEMGVGIPLFLTGLKCRDPLLRRKALKLLRQAPPMQGFFKCTPVAQLAESLMKIEESYSLALGRHTGSHMATIPEEARICKYGIFRPENGLPPGVAEEDIAGYNCGPGQVFLVYWRNCFDGNSNTWKKISHAVPIIN</sequence>
<dbReference type="GeneID" id="81359495"/>
<dbReference type="SUPFAM" id="SSF57701">
    <property type="entry name" value="Zn2/Cys6 DNA-binding domain"/>
    <property type="match status" value="1"/>
</dbReference>
<dbReference type="InterPro" id="IPR001138">
    <property type="entry name" value="Zn2Cys6_DnaBD"/>
</dbReference>
<dbReference type="PROSITE" id="PS00463">
    <property type="entry name" value="ZN2_CY6_FUNGAL_1"/>
    <property type="match status" value="1"/>
</dbReference>
<protein>
    <recommendedName>
        <fullName evidence="7">Zn(2)-C6 fungal-type domain-containing protein</fullName>
    </recommendedName>
</protein>
<reference evidence="8" key="2">
    <citation type="journal article" date="2023" name="IMA Fungus">
        <title>Comparative genomic study of the Penicillium genus elucidates a diverse pangenome and 15 lateral gene transfer events.</title>
        <authorList>
            <person name="Petersen C."/>
            <person name="Sorensen T."/>
            <person name="Nielsen M.R."/>
            <person name="Sondergaard T.E."/>
            <person name="Sorensen J.L."/>
            <person name="Fitzpatrick D.A."/>
            <person name="Frisvad J.C."/>
            <person name="Nielsen K.L."/>
        </authorList>
    </citation>
    <scope>NUCLEOTIDE SEQUENCE</scope>
    <source>
        <strain evidence="8">IBT 30761</strain>
    </source>
</reference>